<dbReference type="GO" id="GO:0030170">
    <property type="term" value="F:pyridoxal phosphate binding"/>
    <property type="evidence" value="ECO:0007669"/>
    <property type="project" value="InterPro"/>
</dbReference>
<accession>C2XP85</accession>
<dbReference type="SMART" id="SM00345">
    <property type="entry name" value="HTH_GNTR"/>
    <property type="match status" value="1"/>
</dbReference>
<dbReference type="InterPro" id="IPR015424">
    <property type="entry name" value="PyrdxlP-dep_Trfase"/>
</dbReference>
<dbReference type="GO" id="GO:0003677">
    <property type="term" value="F:DNA binding"/>
    <property type="evidence" value="ECO:0007669"/>
    <property type="project" value="UniProtKB-KW"/>
</dbReference>
<dbReference type="PANTHER" id="PTHR46577:SF1">
    <property type="entry name" value="HTH-TYPE TRANSCRIPTIONAL REGULATORY PROTEIN GABR"/>
    <property type="match status" value="1"/>
</dbReference>
<evidence type="ECO:0000259" key="8">
    <source>
        <dbReference type="PROSITE" id="PS50949"/>
    </source>
</evidence>
<keyword evidence="5" id="KW-0805">Transcription regulation</keyword>
<dbReference type="InterPro" id="IPR036388">
    <property type="entry name" value="WH-like_DNA-bd_sf"/>
</dbReference>
<organism evidence="9">
    <name type="scientific">Bacillus mycoides</name>
    <dbReference type="NCBI Taxonomy" id="1405"/>
    <lineage>
        <taxon>Bacteria</taxon>
        <taxon>Bacillati</taxon>
        <taxon>Bacillota</taxon>
        <taxon>Bacilli</taxon>
        <taxon>Bacillales</taxon>
        <taxon>Bacillaceae</taxon>
        <taxon>Bacillus</taxon>
        <taxon>Bacillus cereus group</taxon>
    </lineage>
</organism>
<evidence type="ECO:0000256" key="5">
    <source>
        <dbReference type="ARBA" id="ARBA00023015"/>
    </source>
</evidence>
<dbReference type="Gene3D" id="3.40.640.10">
    <property type="entry name" value="Type I PLP-dependent aspartate aminotransferase-like (Major domain)"/>
    <property type="match status" value="1"/>
</dbReference>
<dbReference type="PANTHER" id="PTHR46577">
    <property type="entry name" value="HTH-TYPE TRANSCRIPTIONAL REGULATORY PROTEIN GABR"/>
    <property type="match status" value="1"/>
</dbReference>
<dbReference type="PROSITE" id="PS50949">
    <property type="entry name" value="HTH_GNTR"/>
    <property type="match status" value="1"/>
</dbReference>
<name>C2XP85_BACMY</name>
<dbReference type="InterPro" id="IPR004839">
    <property type="entry name" value="Aminotransferase_I/II_large"/>
</dbReference>
<keyword evidence="7" id="KW-0804">Transcription</keyword>
<evidence type="ECO:0000256" key="1">
    <source>
        <dbReference type="ARBA" id="ARBA00001933"/>
    </source>
</evidence>
<dbReference type="SUPFAM" id="SSF46785">
    <property type="entry name" value="Winged helix' DNA-binding domain"/>
    <property type="match status" value="1"/>
</dbReference>
<comment type="caution">
    <text evidence="9">The sequence shown here is derived from an EMBL/GenBank/DDBJ whole genome shotgun (WGS) entry which is preliminary data.</text>
</comment>
<dbReference type="InterPro" id="IPR036390">
    <property type="entry name" value="WH_DNA-bd_sf"/>
</dbReference>
<proteinExistence type="inferred from homology"/>
<evidence type="ECO:0000313" key="9">
    <source>
        <dbReference type="EMBL" id="EEL72518.1"/>
    </source>
</evidence>
<keyword evidence="3" id="KW-0032">Aminotransferase</keyword>
<evidence type="ECO:0000256" key="3">
    <source>
        <dbReference type="ARBA" id="ARBA00022576"/>
    </source>
</evidence>
<dbReference type="HOGENOM" id="CLU_017584_0_1_9"/>
<dbReference type="EMBL" id="ACMP01000021">
    <property type="protein sequence ID" value="EEL72518.1"/>
    <property type="molecule type" value="Genomic_DNA"/>
</dbReference>
<dbReference type="GO" id="GO:0008483">
    <property type="term" value="F:transaminase activity"/>
    <property type="evidence" value="ECO:0007669"/>
    <property type="project" value="UniProtKB-KW"/>
</dbReference>
<dbReference type="InterPro" id="IPR000524">
    <property type="entry name" value="Tscrpt_reg_HTH_GntR"/>
</dbReference>
<evidence type="ECO:0000256" key="2">
    <source>
        <dbReference type="ARBA" id="ARBA00005384"/>
    </source>
</evidence>
<dbReference type="InterPro" id="IPR051446">
    <property type="entry name" value="HTH_trans_reg/aminotransferase"/>
</dbReference>
<dbReference type="Gene3D" id="1.10.10.10">
    <property type="entry name" value="Winged helix-like DNA-binding domain superfamily/Winged helix DNA-binding domain"/>
    <property type="match status" value="1"/>
</dbReference>
<gene>
    <name evidence="9" type="ORF">bcere0026_4840</name>
</gene>
<dbReference type="Pfam" id="PF00155">
    <property type="entry name" value="Aminotran_1_2"/>
    <property type="match status" value="1"/>
</dbReference>
<dbReference type="Pfam" id="PF00392">
    <property type="entry name" value="GntR"/>
    <property type="match status" value="1"/>
</dbReference>
<dbReference type="SUPFAM" id="SSF53383">
    <property type="entry name" value="PLP-dependent transferases"/>
    <property type="match status" value="1"/>
</dbReference>
<dbReference type="CDD" id="cd07377">
    <property type="entry name" value="WHTH_GntR"/>
    <property type="match status" value="1"/>
</dbReference>
<comment type="cofactor">
    <cofactor evidence="1">
        <name>pyridoxal 5'-phosphate</name>
        <dbReference type="ChEBI" id="CHEBI:597326"/>
    </cofactor>
</comment>
<comment type="similarity">
    <text evidence="2">In the C-terminal section; belongs to the class-I pyridoxal-phosphate-dependent aminotransferase family.</text>
</comment>
<evidence type="ECO:0000256" key="4">
    <source>
        <dbReference type="ARBA" id="ARBA00022898"/>
    </source>
</evidence>
<dbReference type="AlphaFoldDB" id="C2XP85"/>
<sequence>MCFWEGSDVVLELTPNLSANSKTALYVQLYEYIKKEIKDGTIPAFTKLPAKRKLATYLQVSKNTVEAAYEQLLAEGYIESISRKGYFVCEIEQMIHVEGSEEVIGEAPFQDKKYKFDFTQTGVDTNTFPFHVYRKITNEVWQFENKDLLFIGHPQGEVSLREEIASYLYESRGVRCVASQIVIGAGTQILVKMLFQLLKGSRYAVENPGYHRKMVVFEQGEQNVQMLSLDRDGIRMSQLVDSHANVVFVTPSHQFPYGMIMPITRRMQLLQWAKKEEGRYIIEDDYDSEFRYSGKPIPALQGLDRDGKVIYMGTLSKALLPSLRMSYMVLPKQLIKQYQEQYLFYTQSVSRMDQEIIRKFLNDGHWEKHIHKMRVVYRKKRDRLVSVIEKYFSSRIEVIGEDSGLHILLRVHNGMEEKELMETAAERSIKVYPVSMYYKEGTSPKSTVLLGFATLLEEEIEEAIQLLYTVWFTKK</sequence>
<keyword evidence="4" id="KW-0663">Pyridoxal phosphate</keyword>
<keyword evidence="3" id="KW-0808">Transferase</keyword>
<dbReference type="InterPro" id="IPR015421">
    <property type="entry name" value="PyrdxlP-dep_Trfase_major"/>
</dbReference>
<evidence type="ECO:0000256" key="7">
    <source>
        <dbReference type="ARBA" id="ARBA00023163"/>
    </source>
</evidence>
<dbReference type="CDD" id="cd00609">
    <property type="entry name" value="AAT_like"/>
    <property type="match status" value="1"/>
</dbReference>
<feature type="domain" description="HTH gntR-type" evidence="8">
    <location>
        <begin position="23"/>
        <end position="91"/>
    </location>
</feature>
<keyword evidence="6" id="KW-0238">DNA-binding</keyword>
<protein>
    <submittedName>
        <fullName evidence="9">Transcriptional regulator, GntR</fullName>
    </submittedName>
</protein>
<evidence type="ECO:0000256" key="6">
    <source>
        <dbReference type="ARBA" id="ARBA00023125"/>
    </source>
</evidence>
<dbReference type="GO" id="GO:0003700">
    <property type="term" value="F:DNA-binding transcription factor activity"/>
    <property type="evidence" value="ECO:0007669"/>
    <property type="project" value="InterPro"/>
</dbReference>
<reference evidence="9" key="1">
    <citation type="journal article" date="2012" name="Genome Res.">
        <title>Genomic characterization of the Bacillus cereus sensu lato species: Backdrop to the evolution of Bacillus anthracis.</title>
        <authorList>
            <person name="Zwick M.E."/>
            <person name="Joseph S.J."/>
            <person name="Didelot X."/>
            <person name="Chen P.E."/>
            <person name="Bishop-Lilly K.A."/>
            <person name="Stewart A.C."/>
            <person name="Willner K."/>
            <person name="Nolan N."/>
            <person name="Lentz S."/>
            <person name="Thomason M.K."/>
            <person name="Sozhamannan S."/>
            <person name="Mateczun A.J."/>
            <person name="Du L."/>
            <person name="Read T.D."/>
        </authorList>
    </citation>
    <scope>NUCLEOTIDE SEQUENCE [LARGE SCALE GENOMIC DNA]</scope>
    <source>
        <strain evidence="9">AH603</strain>
    </source>
</reference>
<dbReference type="Proteomes" id="UP000001753">
    <property type="component" value="Chromosome"/>
</dbReference>
<dbReference type="PRINTS" id="PR00035">
    <property type="entry name" value="HTHGNTR"/>
</dbReference>